<feature type="binding site" evidence="9">
    <location>
        <position position="179"/>
    </location>
    <ligand>
        <name>ATP</name>
        <dbReference type="ChEBI" id="CHEBI:30616"/>
    </ligand>
</feature>
<feature type="binding site" evidence="9">
    <location>
        <begin position="233"/>
        <end position="234"/>
    </location>
    <ligand>
        <name>ATP</name>
        <dbReference type="ChEBI" id="CHEBI:30616"/>
    </ligand>
</feature>
<dbReference type="RefSeq" id="WP_215505902.1">
    <property type="nucleotide sequence ID" value="NZ_CP076361.1"/>
</dbReference>
<dbReference type="HAMAP" id="MF_01987">
    <property type="entry name" value="Ribokinase"/>
    <property type="match status" value="1"/>
</dbReference>
<keyword evidence="3 9" id="KW-0547">Nucleotide-binding</keyword>
<dbReference type="Gene3D" id="3.40.1190.20">
    <property type="match status" value="1"/>
</dbReference>
<dbReference type="GO" id="GO:0005524">
    <property type="term" value="F:ATP binding"/>
    <property type="evidence" value="ECO:0007669"/>
    <property type="project" value="UniProtKB-UniRule"/>
</dbReference>
<dbReference type="Pfam" id="PF00294">
    <property type="entry name" value="PfkB"/>
    <property type="match status" value="1"/>
</dbReference>
<feature type="binding site" evidence="9">
    <location>
        <position position="234"/>
    </location>
    <ligand>
        <name>substrate</name>
    </ligand>
</feature>
<comment type="caution">
    <text evidence="9">Lacks conserved residue(s) required for the propagation of feature annotation.</text>
</comment>
<comment type="cofactor">
    <cofactor evidence="9">
        <name>Mg(2+)</name>
        <dbReference type="ChEBI" id="CHEBI:18420"/>
    </cofactor>
    <text evidence="9">Requires a divalent cation, most likely magnesium in vivo, as an electrophilic catalyst to aid phosphoryl group transfer. It is the chelate of the metal and the nucleotide that is the actual substrate.</text>
</comment>
<keyword evidence="4 9" id="KW-0418">Kinase</keyword>
<feature type="binding site" evidence="9">
    <location>
        <begin position="38"/>
        <end position="42"/>
    </location>
    <ligand>
        <name>substrate</name>
    </ligand>
</feature>
<dbReference type="InterPro" id="IPR011877">
    <property type="entry name" value="Ribokinase"/>
</dbReference>
<feature type="binding site" evidence="9">
    <location>
        <position position="136"/>
    </location>
    <ligand>
        <name>substrate</name>
    </ligand>
</feature>
<feature type="binding site" evidence="9">
    <location>
        <begin position="201"/>
        <end position="206"/>
    </location>
    <ligand>
        <name>ATP</name>
        <dbReference type="ChEBI" id="CHEBI:30616"/>
    </ligand>
</feature>
<dbReference type="AlphaFoldDB" id="A0A975P3L0"/>
<comment type="similarity">
    <text evidence="9">Belongs to the carbohydrate kinase PfkB family. Ribokinase subfamily.</text>
</comment>
<accession>A0A975P3L0</accession>
<evidence type="ECO:0000256" key="2">
    <source>
        <dbReference type="ARBA" id="ARBA00022723"/>
    </source>
</evidence>
<dbReference type="CDD" id="cd01174">
    <property type="entry name" value="ribokinase"/>
    <property type="match status" value="1"/>
</dbReference>
<dbReference type="GO" id="GO:0046872">
    <property type="term" value="F:metal ion binding"/>
    <property type="evidence" value="ECO:0007669"/>
    <property type="project" value="UniProtKB-KW"/>
</dbReference>
<dbReference type="EMBL" id="CP076361">
    <property type="protein sequence ID" value="QWK89085.1"/>
    <property type="molecule type" value="Genomic_DNA"/>
</dbReference>
<evidence type="ECO:0000256" key="4">
    <source>
        <dbReference type="ARBA" id="ARBA00022777"/>
    </source>
</evidence>
<comment type="function">
    <text evidence="9">Catalyzes the phosphorylation of ribose at O-5 in a reaction requiring ATP and magnesium. The resulting D-ribose-5-phosphate can then be used either for sythesis of nucleotides, histidine, and tryptophan, or as a component of the pentose phosphate pathway.</text>
</comment>
<comment type="catalytic activity">
    <reaction evidence="9">
        <text>D-ribose + ATP = D-ribose 5-phosphate + ADP + H(+)</text>
        <dbReference type="Rhea" id="RHEA:13697"/>
        <dbReference type="ChEBI" id="CHEBI:15378"/>
        <dbReference type="ChEBI" id="CHEBI:30616"/>
        <dbReference type="ChEBI" id="CHEBI:47013"/>
        <dbReference type="ChEBI" id="CHEBI:78346"/>
        <dbReference type="ChEBI" id="CHEBI:456216"/>
        <dbReference type="EC" id="2.7.1.15"/>
    </reaction>
</comment>
<keyword evidence="1 9" id="KW-0808">Transferase</keyword>
<keyword evidence="5 9" id="KW-0067">ATP-binding</keyword>
<evidence type="ECO:0000256" key="1">
    <source>
        <dbReference type="ARBA" id="ARBA00022679"/>
    </source>
</evidence>
<evidence type="ECO:0000256" key="7">
    <source>
        <dbReference type="ARBA" id="ARBA00022958"/>
    </source>
</evidence>
<keyword evidence="12" id="KW-1185">Reference proteome</keyword>
<dbReference type="KEGG" id="gfu:KM031_09340"/>
<dbReference type="PRINTS" id="PR00990">
    <property type="entry name" value="RIBOKINASE"/>
</dbReference>
<feature type="active site" description="Proton acceptor" evidence="9">
    <location>
        <position position="234"/>
    </location>
</feature>
<dbReference type="Proteomes" id="UP000679352">
    <property type="component" value="Chromosome"/>
</dbReference>
<evidence type="ECO:0000256" key="3">
    <source>
        <dbReference type="ARBA" id="ARBA00022741"/>
    </source>
</evidence>
<evidence type="ECO:0000256" key="6">
    <source>
        <dbReference type="ARBA" id="ARBA00022842"/>
    </source>
</evidence>
<keyword evidence="2 9" id="KW-0479">Metal-binding</keyword>
<evidence type="ECO:0000259" key="10">
    <source>
        <dbReference type="Pfam" id="PF00294"/>
    </source>
</evidence>
<feature type="binding site" evidence="9">
    <location>
        <position position="228"/>
    </location>
    <ligand>
        <name>K(+)</name>
        <dbReference type="ChEBI" id="CHEBI:29103"/>
    </ligand>
</feature>
<keyword evidence="8 9" id="KW-0119">Carbohydrate metabolism</keyword>
<keyword evidence="7 9" id="KW-0630">Potassium</keyword>
<feature type="binding site" evidence="9">
    <location>
        <position position="267"/>
    </location>
    <ligand>
        <name>K(+)</name>
        <dbReference type="ChEBI" id="CHEBI:29103"/>
    </ligand>
</feature>
<proteinExistence type="inferred from homology"/>
<name>A0A975P3L0_9RHOB</name>
<gene>
    <name evidence="9" type="primary">rbsK</name>
    <name evidence="11" type="ORF">KM031_09340</name>
</gene>
<dbReference type="GO" id="GO:0005737">
    <property type="term" value="C:cytoplasm"/>
    <property type="evidence" value="ECO:0007669"/>
    <property type="project" value="UniProtKB-SubCell"/>
</dbReference>
<dbReference type="InterPro" id="IPR002139">
    <property type="entry name" value="Ribo/fructo_kinase"/>
</dbReference>
<dbReference type="InterPro" id="IPR011611">
    <property type="entry name" value="PfkB_dom"/>
</dbReference>
<feature type="binding site" evidence="9">
    <location>
        <position position="269"/>
    </location>
    <ligand>
        <name>K(+)</name>
        <dbReference type="ChEBI" id="CHEBI:29103"/>
    </ligand>
</feature>
<sequence length="294" mass="30244">MAIYNLGSINIDHVYHVPHLPLPGETLSAEGYTMGLGGKGANQSVAAARAGAVCFHIGALGPGSDWVLADMTGYGVDLRHVTRGDVPTGHAIIYVDPAAENNIVLFPGANRSLTAAMIDAALAEAGPQDTLMMQNETAMQAEAARIAAAKGMRVIYSAAPFDIAAVRAVLPHVSLLVMNEVEAAQLRAAEGQLPPMDVIITKGAEGAEWISAATEPLFVPAFKVTPVDTTGAGDTFIGTLAAGLDLGLDRAAAMRRASATSAVQVTRAGAAQAIPAASEVDDFLRAQSRAIPPA</sequence>
<organism evidence="11 12">
    <name type="scientific">Gemmobacter fulvus</name>
    <dbReference type="NCBI Taxonomy" id="2840474"/>
    <lineage>
        <taxon>Bacteria</taxon>
        <taxon>Pseudomonadati</taxon>
        <taxon>Pseudomonadota</taxon>
        <taxon>Alphaproteobacteria</taxon>
        <taxon>Rhodobacterales</taxon>
        <taxon>Paracoccaceae</taxon>
        <taxon>Gemmobacter</taxon>
    </lineage>
</organism>
<dbReference type="SUPFAM" id="SSF53613">
    <property type="entry name" value="Ribokinase-like"/>
    <property type="match status" value="1"/>
</dbReference>
<keyword evidence="9" id="KW-0963">Cytoplasm</keyword>
<protein>
    <recommendedName>
        <fullName evidence="9">Ribokinase</fullName>
        <shortName evidence="9">RK</shortName>
        <ecNumber evidence="9">2.7.1.15</ecNumber>
    </recommendedName>
</protein>
<dbReference type="GO" id="GO:0004747">
    <property type="term" value="F:ribokinase activity"/>
    <property type="evidence" value="ECO:0007669"/>
    <property type="project" value="UniProtKB-UniRule"/>
</dbReference>
<evidence type="ECO:0000256" key="5">
    <source>
        <dbReference type="ARBA" id="ARBA00022840"/>
    </source>
</evidence>
<feature type="binding site" evidence="9">
    <location>
        <begin position="10"/>
        <end position="12"/>
    </location>
    <ligand>
        <name>substrate</name>
    </ligand>
</feature>
<keyword evidence="6 9" id="KW-0460">Magnesium</keyword>
<evidence type="ECO:0000256" key="9">
    <source>
        <dbReference type="HAMAP-Rule" id="MF_01987"/>
    </source>
</evidence>
<comment type="subunit">
    <text evidence="9">Homodimer.</text>
</comment>
<evidence type="ECO:0000313" key="12">
    <source>
        <dbReference type="Proteomes" id="UP000679352"/>
    </source>
</evidence>
<dbReference type="InterPro" id="IPR029056">
    <property type="entry name" value="Ribokinase-like"/>
</dbReference>
<dbReference type="EC" id="2.7.1.15" evidence="9"/>
<evidence type="ECO:0000256" key="8">
    <source>
        <dbReference type="ARBA" id="ARBA00023277"/>
    </source>
</evidence>
<feature type="binding site" evidence="9">
    <location>
        <position position="230"/>
    </location>
    <ligand>
        <name>K(+)</name>
        <dbReference type="ChEBI" id="CHEBI:29103"/>
    </ligand>
</feature>
<dbReference type="PANTHER" id="PTHR10584:SF166">
    <property type="entry name" value="RIBOKINASE"/>
    <property type="match status" value="1"/>
</dbReference>
<feature type="domain" description="Carbohydrate kinase PfkB" evidence="10">
    <location>
        <begin position="6"/>
        <end position="276"/>
    </location>
</feature>
<comment type="activity regulation">
    <text evidence="9">Activated by a monovalent cation that binds near, but not in, the active site. The most likely occupant of the site in vivo is potassium. Ion binding induces a conformational change that may alter substrate affinity.</text>
</comment>
<comment type="subcellular location">
    <subcellularLocation>
        <location evidence="9">Cytoplasm</location>
    </subcellularLocation>
</comment>
<feature type="binding site" evidence="9">
    <location>
        <position position="264"/>
    </location>
    <ligand>
        <name>K(+)</name>
        <dbReference type="ChEBI" id="CHEBI:29103"/>
    </ligand>
</feature>
<dbReference type="GO" id="GO:0019303">
    <property type="term" value="P:D-ribose catabolic process"/>
    <property type="evidence" value="ECO:0007669"/>
    <property type="project" value="UniProtKB-UniRule"/>
</dbReference>
<comment type="pathway">
    <text evidence="9">Carbohydrate metabolism; D-ribose degradation; D-ribose 5-phosphate from beta-D-ribopyranose: step 2/2.</text>
</comment>
<reference evidence="11" key="1">
    <citation type="submission" date="2021-06" db="EMBL/GenBank/DDBJ databases">
        <title>Direct submission.</title>
        <authorList>
            <person name="Lee C.-S."/>
            <person name="Jin L."/>
        </authorList>
    </citation>
    <scope>NUCLEOTIDE SEQUENCE</scope>
    <source>
        <strain evidence="11">Con5</strain>
    </source>
</reference>
<evidence type="ECO:0000313" key="11">
    <source>
        <dbReference type="EMBL" id="QWK89085.1"/>
    </source>
</evidence>
<dbReference type="PANTHER" id="PTHR10584">
    <property type="entry name" value="SUGAR KINASE"/>
    <property type="match status" value="1"/>
</dbReference>